<evidence type="ECO:0000256" key="3">
    <source>
        <dbReference type="ARBA" id="ARBA00022857"/>
    </source>
</evidence>
<organism evidence="7 8">
    <name type="scientific">Westerdykella ornata</name>
    <dbReference type="NCBI Taxonomy" id="318751"/>
    <lineage>
        <taxon>Eukaryota</taxon>
        <taxon>Fungi</taxon>
        <taxon>Dikarya</taxon>
        <taxon>Ascomycota</taxon>
        <taxon>Pezizomycotina</taxon>
        <taxon>Dothideomycetes</taxon>
        <taxon>Pleosporomycetidae</taxon>
        <taxon>Pleosporales</taxon>
        <taxon>Sporormiaceae</taxon>
        <taxon>Westerdykella</taxon>
    </lineage>
</organism>
<keyword evidence="4" id="KW-0560">Oxidoreductase</keyword>
<dbReference type="PANTHER" id="PTHR42879:SF2">
    <property type="entry name" value="3-OXOACYL-[ACYL-CARRIER-PROTEIN] REDUCTASE FABG"/>
    <property type="match status" value="1"/>
</dbReference>
<comment type="catalytic activity">
    <reaction evidence="5">
        <text>a (3R)-hydroxyacyl-[ACP] + NADP(+) = a 3-oxoacyl-[ACP] + NADPH + H(+)</text>
        <dbReference type="Rhea" id="RHEA:17397"/>
        <dbReference type="Rhea" id="RHEA-COMP:9916"/>
        <dbReference type="Rhea" id="RHEA-COMP:9945"/>
        <dbReference type="ChEBI" id="CHEBI:15378"/>
        <dbReference type="ChEBI" id="CHEBI:57783"/>
        <dbReference type="ChEBI" id="CHEBI:58349"/>
        <dbReference type="ChEBI" id="CHEBI:78776"/>
        <dbReference type="ChEBI" id="CHEBI:78827"/>
        <dbReference type="EC" id="1.1.1.100"/>
    </reaction>
</comment>
<dbReference type="InterPro" id="IPR050259">
    <property type="entry name" value="SDR"/>
</dbReference>
<protein>
    <recommendedName>
        <fullName evidence="2">3-oxoacyl-[acyl-carrier-protein] reductase</fullName>
        <ecNumber evidence="2">1.1.1.100</ecNumber>
    </recommendedName>
</protein>
<dbReference type="InterPro" id="IPR002347">
    <property type="entry name" value="SDR_fam"/>
</dbReference>
<dbReference type="InterPro" id="IPR020904">
    <property type="entry name" value="Sc_DH/Rdtase_CS"/>
</dbReference>
<reference evidence="7" key="1">
    <citation type="journal article" date="2020" name="Stud. Mycol.">
        <title>101 Dothideomycetes genomes: a test case for predicting lifestyles and emergence of pathogens.</title>
        <authorList>
            <person name="Haridas S."/>
            <person name="Albert R."/>
            <person name="Binder M."/>
            <person name="Bloem J."/>
            <person name="Labutti K."/>
            <person name="Salamov A."/>
            <person name="Andreopoulos B."/>
            <person name="Baker S."/>
            <person name="Barry K."/>
            <person name="Bills G."/>
            <person name="Bluhm B."/>
            <person name="Cannon C."/>
            <person name="Castanera R."/>
            <person name="Culley D."/>
            <person name="Daum C."/>
            <person name="Ezra D."/>
            <person name="Gonzalez J."/>
            <person name="Henrissat B."/>
            <person name="Kuo A."/>
            <person name="Liang C."/>
            <person name="Lipzen A."/>
            <person name="Lutzoni F."/>
            <person name="Magnuson J."/>
            <person name="Mondo S."/>
            <person name="Nolan M."/>
            <person name="Ohm R."/>
            <person name="Pangilinan J."/>
            <person name="Park H.-J."/>
            <person name="Ramirez L."/>
            <person name="Alfaro M."/>
            <person name="Sun H."/>
            <person name="Tritt A."/>
            <person name="Yoshinaga Y."/>
            <person name="Zwiers L.-H."/>
            <person name="Turgeon B."/>
            <person name="Goodwin S."/>
            <person name="Spatafora J."/>
            <person name="Crous P."/>
            <person name="Grigoriev I."/>
        </authorList>
    </citation>
    <scope>NUCLEOTIDE SEQUENCE</scope>
    <source>
        <strain evidence="7">CBS 379.55</strain>
    </source>
</reference>
<dbReference type="PRINTS" id="PR00081">
    <property type="entry name" value="GDHRDH"/>
</dbReference>
<keyword evidence="8" id="KW-1185">Reference proteome</keyword>
<comment type="similarity">
    <text evidence="1 6">Belongs to the short-chain dehydrogenases/reductases (SDR) family.</text>
</comment>
<accession>A0A6A6JSI4</accession>
<gene>
    <name evidence="7" type="ORF">EI97DRAFT_430619</name>
</gene>
<sequence length="255" mass="27673">MTKGELSNHIALVTGATGGIGTAICHILASHGCSVSMHYNSDQGAAFKLLWDLKQDYEAEFGSKFCVYKADLADYDQVRDLHTHTIETIGPPTILINNAGTTGSHHFPSTIEEIPIEEFERTWRINCGSAYLLTQLCMPAMEGEGWGRVVFISSVAGFTGGLMGPHYASSKSALHGLVHWTANAYANKGVTVNGVAPALIERTKMLPEQSMELTKRIPMGRLGTPEEVAETVFWMLKTAFVTNKIIGVDGGLFPQ</sequence>
<evidence type="ECO:0000256" key="5">
    <source>
        <dbReference type="ARBA" id="ARBA00048508"/>
    </source>
</evidence>
<dbReference type="AlphaFoldDB" id="A0A6A6JSI4"/>
<dbReference type="EC" id="1.1.1.100" evidence="2"/>
<dbReference type="Proteomes" id="UP000800097">
    <property type="component" value="Unassembled WGS sequence"/>
</dbReference>
<dbReference type="GO" id="GO:0004316">
    <property type="term" value="F:3-oxoacyl-[acyl-carrier-protein] reductase (NADPH) activity"/>
    <property type="evidence" value="ECO:0007669"/>
    <property type="project" value="UniProtKB-EC"/>
</dbReference>
<dbReference type="CDD" id="cd05233">
    <property type="entry name" value="SDR_c"/>
    <property type="match status" value="1"/>
</dbReference>
<proteinExistence type="inferred from homology"/>
<dbReference type="RefSeq" id="XP_033657110.1">
    <property type="nucleotide sequence ID" value="XM_033797737.1"/>
</dbReference>
<dbReference type="Gene3D" id="3.40.50.720">
    <property type="entry name" value="NAD(P)-binding Rossmann-like Domain"/>
    <property type="match status" value="1"/>
</dbReference>
<dbReference type="PANTHER" id="PTHR42879">
    <property type="entry name" value="3-OXOACYL-(ACYL-CARRIER-PROTEIN) REDUCTASE"/>
    <property type="match status" value="1"/>
</dbReference>
<dbReference type="SUPFAM" id="SSF51735">
    <property type="entry name" value="NAD(P)-binding Rossmann-fold domains"/>
    <property type="match status" value="1"/>
</dbReference>
<dbReference type="PROSITE" id="PS00061">
    <property type="entry name" value="ADH_SHORT"/>
    <property type="match status" value="1"/>
</dbReference>
<evidence type="ECO:0000256" key="1">
    <source>
        <dbReference type="ARBA" id="ARBA00006484"/>
    </source>
</evidence>
<dbReference type="InterPro" id="IPR036291">
    <property type="entry name" value="NAD(P)-bd_dom_sf"/>
</dbReference>
<dbReference type="EMBL" id="ML986486">
    <property type="protein sequence ID" value="KAF2279571.1"/>
    <property type="molecule type" value="Genomic_DNA"/>
</dbReference>
<dbReference type="Pfam" id="PF00106">
    <property type="entry name" value="adh_short"/>
    <property type="match status" value="1"/>
</dbReference>
<evidence type="ECO:0000256" key="2">
    <source>
        <dbReference type="ARBA" id="ARBA00012948"/>
    </source>
</evidence>
<dbReference type="FunFam" id="3.40.50.720:FF:000173">
    <property type="entry name" value="3-oxoacyl-[acyl-carrier protein] reductase"/>
    <property type="match status" value="1"/>
</dbReference>
<name>A0A6A6JSI4_WESOR</name>
<dbReference type="PRINTS" id="PR00080">
    <property type="entry name" value="SDRFAMILY"/>
</dbReference>
<dbReference type="GO" id="GO:0032787">
    <property type="term" value="P:monocarboxylic acid metabolic process"/>
    <property type="evidence" value="ECO:0007669"/>
    <property type="project" value="UniProtKB-ARBA"/>
</dbReference>
<evidence type="ECO:0000313" key="8">
    <source>
        <dbReference type="Proteomes" id="UP000800097"/>
    </source>
</evidence>
<evidence type="ECO:0000256" key="6">
    <source>
        <dbReference type="RuleBase" id="RU000363"/>
    </source>
</evidence>
<keyword evidence="3" id="KW-0521">NADP</keyword>
<dbReference type="OrthoDB" id="417891at2759"/>
<evidence type="ECO:0000256" key="4">
    <source>
        <dbReference type="ARBA" id="ARBA00023002"/>
    </source>
</evidence>
<dbReference type="GeneID" id="54550912"/>
<evidence type="ECO:0000313" key="7">
    <source>
        <dbReference type="EMBL" id="KAF2279571.1"/>
    </source>
</evidence>